<organism evidence="1 2">
    <name type="scientific">Faecalibacterium langellae</name>
    <dbReference type="NCBI Taxonomy" id="3435293"/>
    <lineage>
        <taxon>Bacteria</taxon>
        <taxon>Bacillati</taxon>
        <taxon>Bacillota</taxon>
        <taxon>Clostridia</taxon>
        <taxon>Eubacteriales</taxon>
        <taxon>Oscillospiraceae</taxon>
        <taxon>Faecalibacterium</taxon>
    </lineage>
</organism>
<proteinExistence type="predicted"/>
<reference evidence="1 2" key="1">
    <citation type="journal article" date="2017" name="Front. Microbiol.">
        <title>New Insights into the Diversity of the Genus Faecalibacterium.</title>
        <authorList>
            <person name="Benevides L."/>
            <person name="Burman S."/>
            <person name="Martin R."/>
            <person name="Robert V."/>
            <person name="Thomas M."/>
            <person name="Miquel S."/>
            <person name="Chain F."/>
            <person name="Sokol H."/>
            <person name="Bermudez-Humaran L.G."/>
            <person name="Morrison M."/>
            <person name="Langella P."/>
            <person name="Azevedo V.A."/>
            <person name="Chatel J.M."/>
            <person name="Soares S."/>
        </authorList>
    </citation>
    <scope>NUCLEOTIDE SEQUENCE [LARGE SCALE GENOMIC DNA]</scope>
    <source>
        <strain evidence="2">CNCM I-4540</strain>
    </source>
</reference>
<sequence>MSKQYTLASERADAPTGCTYVAPTFWYKWFRWDGSRASGCYQLGGQVKDENHTGLQVFADGEWHPVIGWTLDSCGPATDYQEVGA</sequence>
<keyword evidence="2" id="KW-1185">Reference proteome</keyword>
<dbReference type="EMBL" id="NMTQ01000037">
    <property type="protein sequence ID" value="PDX57164.1"/>
    <property type="molecule type" value="Genomic_DNA"/>
</dbReference>
<accession>A0A2A6Z720</accession>
<gene>
    <name evidence="1" type="ORF">CGS46_11510</name>
</gene>
<protein>
    <submittedName>
        <fullName evidence="1">Uncharacterized protein</fullName>
    </submittedName>
</protein>
<name>A0A2A6Z720_9FIRM</name>
<evidence type="ECO:0000313" key="2">
    <source>
        <dbReference type="Proteomes" id="UP000220752"/>
    </source>
</evidence>
<comment type="caution">
    <text evidence="1">The sequence shown here is derived from an EMBL/GenBank/DDBJ whole genome shotgun (WGS) entry which is preliminary data.</text>
</comment>
<dbReference type="AlphaFoldDB" id="A0A2A6Z720"/>
<evidence type="ECO:0000313" key="1">
    <source>
        <dbReference type="EMBL" id="PDX57164.1"/>
    </source>
</evidence>
<dbReference type="Proteomes" id="UP000220752">
    <property type="component" value="Unassembled WGS sequence"/>
</dbReference>